<accession>A0ACB7UYW2</accession>
<gene>
    <name evidence="1" type="ORF">IHE45_13G066000</name>
</gene>
<organism evidence="1 2">
    <name type="scientific">Dioscorea alata</name>
    <name type="common">Purple yam</name>
    <dbReference type="NCBI Taxonomy" id="55571"/>
    <lineage>
        <taxon>Eukaryota</taxon>
        <taxon>Viridiplantae</taxon>
        <taxon>Streptophyta</taxon>
        <taxon>Embryophyta</taxon>
        <taxon>Tracheophyta</taxon>
        <taxon>Spermatophyta</taxon>
        <taxon>Magnoliopsida</taxon>
        <taxon>Liliopsida</taxon>
        <taxon>Dioscoreales</taxon>
        <taxon>Dioscoreaceae</taxon>
        <taxon>Dioscorea</taxon>
    </lineage>
</organism>
<dbReference type="Proteomes" id="UP000827976">
    <property type="component" value="Chromosome 13"/>
</dbReference>
<comment type="caution">
    <text evidence="1">The sequence shown here is derived from an EMBL/GenBank/DDBJ whole genome shotgun (WGS) entry which is preliminary data.</text>
</comment>
<evidence type="ECO:0000313" key="1">
    <source>
        <dbReference type="EMBL" id="KAH7665941.1"/>
    </source>
</evidence>
<sequence length="229" mass="26280">MHVTSVETLGLFKHLPTWNITMQELRHMPILHFCDLSNKHGGEGLMQLTIQDCDFKELLIYGSGVSLKHINLSGLAKLKQIIWPAETLPIECFPRLASLHISYCNSLRSLSWVLHLPCLRTLTIQECSAMEELIDPVDQMQQASSGLSTFPSLQSLSLSLMAKLVSFRTCPLDFPVLSELWLEDCPKLKKLPFKSSIVNNKFMDVYFNEKCWEGLEWDTTIRFYLIKFL</sequence>
<protein>
    <submittedName>
        <fullName evidence="1">L domain-like protein</fullName>
    </submittedName>
</protein>
<evidence type="ECO:0000313" key="2">
    <source>
        <dbReference type="Proteomes" id="UP000827976"/>
    </source>
</evidence>
<reference evidence="2" key="1">
    <citation type="journal article" date="2022" name="Nat. Commun.">
        <title>Chromosome evolution and the genetic basis of agronomically important traits in greater yam.</title>
        <authorList>
            <person name="Bredeson J.V."/>
            <person name="Lyons J.B."/>
            <person name="Oniyinde I.O."/>
            <person name="Okereke N.R."/>
            <person name="Kolade O."/>
            <person name="Nnabue I."/>
            <person name="Nwadili C.O."/>
            <person name="Hribova E."/>
            <person name="Parker M."/>
            <person name="Nwogha J."/>
            <person name="Shu S."/>
            <person name="Carlson J."/>
            <person name="Kariba R."/>
            <person name="Muthemba S."/>
            <person name="Knop K."/>
            <person name="Barton G.J."/>
            <person name="Sherwood A.V."/>
            <person name="Lopez-Montes A."/>
            <person name="Asiedu R."/>
            <person name="Jamnadass R."/>
            <person name="Muchugi A."/>
            <person name="Goodstein D."/>
            <person name="Egesi C.N."/>
            <person name="Featherston J."/>
            <person name="Asfaw A."/>
            <person name="Simpson G.G."/>
            <person name="Dolezel J."/>
            <person name="Hendre P.S."/>
            <person name="Van Deynze A."/>
            <person name="Kumar P.L."/>
            <person name="Obidiegwu J.E."/>
            <person name="Bhattacharjee R."/>
            <person name="Rokhsar D.S."/>
        </authorList>
    </citation>
    <scope>NUCLEOTIDE SEQUENCE [LARGE SCALE GENOMIC DNA]</scope>
    <source>
        <strain evidence="2">cv. TDa95/00328</strain>
    </source>
</reference>
<keyword evidence="2" id="KW-1185">Reference proteome</keyword>
<dbReference type="EMBL" id="CM037023">
    <property type="protein sequence ID" value="KAH7665941.1"/>
    <property type="molecule type" value="Genomic_DNA"/>
</dbReference>
<name>A0ACB7UYW2_DIOAL</name>
<proteinExistence type="predicted"/>